<feature type="compositionally biased region" description="Polar residues" evidence="1">
    <location>
        <begin position="1"/>
        <end position="12"/>
    </location>
</feature>
<reference evidence="2 3" key="1">
    <citation type="submission" date="2014-02" db="EMBL/GenBank/DDBJ databases">
        <title>The small core and large imbalanced accessory genome model reveals a collaborative survival strategy of Sorangium cellulosum strains in nature.</title>
        <authorList>
            <person name="Han K."/>
            <person name="Peng R."/>
            <person name="Blom J."/>
            <person name="Li Y.-Z."/>
        </authorList>
    </citation>
    <scope>NUCLEOTIDE SEQUENCE [LARGE SCALE GENOMIC DNA]</scope>
    <source>
        <strain evidence="2 3">So0149</strain>
    </source>
</reference>
<accession>A0A150RBJ6</accession>
<evidence type="ECO:0000313" key="3">
    <source>
        <dbReference type="Proteomes" id="UP000075515"/>
    </source>
</evidence>
<dbReference type="Proteomes" id="UP000075515">
    <property type="component" value="Unassembled WGS sequence"/>
</dbReference>
<feature type="region of interest" description="Disordered" evidence="1">
    <location>
        <begin position="1"/>
        <end position="24"/>
    </location>
</feature>
<name>A0A150RBJ6_SORCE</name>
<gene>
    <name evidence="2" type="ORF">BE18_17765</name>
</gene>
<protein>
    <submittedName>
        <fullName evidence="2">Uncharacterized protein</fullName>
    </submittedName>
</protein>
<evidence type="ECO:0000313" key="2">
    <source>
        <dbReference type="EMBL" id="KYF77669.1"/>
    </source>
</evidence>
<proteinExistence type="predicted"/>
<organism evidence="2 3">
    <name type="scientific">Sorangium cellulosum</name>
    <name type="common">Polyangium cellulosum</name>
    <dbReference type="NCBI Taxonomy" id="56"/>
    <lineage>
        <taxon>Bacteria</taxon>
        <taxon>Pseudomonadati</taxon>
        <taxon>Myxococcota</taxon>
        <taxon>Polyangia</taxon>
        <taxon>Polyangiales</taxon>
        <taxon>Polyangiaceae</taxon>
        <taxon>Sorangium</taxon>
    </lineage>
</organism>
<comment type="caution">
    <text evidence="2">The sequence shown here is derived from an EMBL/GenBank/DDBJ whole genome shotgun (WGS) entry which is preliminary data.</text>
</comment>
<dbReference type="AlphaFoldDB" id="A0A150RBJ6"/>
<sequence length="221" mass="23652">MSAQSSGTVTNGPGTGAPGGDEDPFCETFVTTLNEWCGTPPKVTPWSKGKAIRPSFNNMYFKNLAKNYPDVFKNMMREVPLIVKDVGTTAAPNVVAIFRASSVPAGHALAGLAGALLGAYNAANGPNWASMRQRMFDAFYSQPQVGPYKPAFPDGLSKDGKTWLEIKRPLDKTSEFQKAQHEKFKATGGTVNEAGCNCPGANCKNGEDCPEGYPPADPPDW</sequence>
<evidence type="ECO:0000256" key="1">
    <source>
        <dbReference type="SAM" id="MobiDB-lite"/>
    </source>
</evidence>
<dbReference type="EMBL" id="JEMC01003887">
    <property type="protein sequence ID" value="KYF77669.1"/>
    <property type="molecule type" value="Genomic_DNA"/>
</dbReference>